<evidence type="ECO:0000313" key="7">
    <source>
        <dbReference type="EMBL" id="CAK9435453.1"/>
    </source>
</evidence>
<dbReference type="InterPro" id="IPR002483">
    <property type="entry name" value="PWI_dom"/>
</dbReference>
<sequence length="588" mass="68614">MSKNRIHSNVAFVSPYELPPTNNLELLQLLSKSDRFLADTVKPKVNLSLPTSNQFDASEIIELNNTKILSSTADQKSSGKSKNQVQFTDVINEDEEPKFYIDIGKMRPKNLMEEISTVILNNFPSLRNNAIEKVLVDLVCFDGTSREFEWSAIGYEFMDHKTIFIRLHKLVDLQWLVNTYKDIDSIIPNGSLIYSDELDELKERLAETLEVQPSVVSEQLKNQTRLVISNSKNRARPKTKGFEDLDLAMQSYSDYKVDNNDLIDVANDMKEGIVKDIIRFRTKMLSIEKENRRRRMEQERVKTRHKLSRLIDGLKETKQDQKLANEMKEVPTPKKPQEFTPPNEYYELSDKEYEVMMTERELANDKKEYERHLSKFKAKEEVEKEKLKRDYEKQLNYESDLLENKLDAIDRLRNYQQNGLASLYENDYNEYLKQRHAKRSLEEEMDARDIENENENENQNENKDENKDENENENGNGNQELNKQNEGAYKKQKTEKKLERVGETKIFNIKLLPADQREQIASKINDLLVDCLGVEDDLMHQIISENLDSHNLDGKESLVAELVDVLEEDAEKVVDDLYEFVVSIASKE</sequence>
<comment type="function">
    <text evidence="4">Component of the U1 snRNP particle, which recognizes and binds the 5'-splice site of pre-mRNA. Together with other non-snRNP factors, U1 snRNP forms the spliceosomal commitment complex, that targets pre-mRNA to the splicing pathway.</text>
</comment>
<reference evidence="7 8" key="1">
    <citation type="submission" date="2024-03" db="EMBL/GenBank/DDBJ databases">
        <authorList>
            <person name="Brejova B."/>
        </authorList>
    </citation>
    <scope>NUCLEOTIDE SEQUENCE [LARGE SCALE GENOMIC DNA]</scope>
    <source>
        <strain evidence="7 8">CBS 14171</strain>
    </source>
</reference>
<keyword evidence="3" id="KW-0507">mRNA processing</keyword>
<feature type="compositionally biased region" description="Basic and acidic residues" evidence="5">
    <location>
        <begin position="323"/>
        <end position="337"/>
    </location>
</feature>
<feature type="compositionally biased region" description="Basic and acidic residues" evidence="5">
    <location>
        <begin position="439"/>
        <end position="451"/>
    </location>
</feature>
<dbReference type="Proteomes" id="UP001497383">
    <property type="component" value="Chromosome 1"/>
</dbReference>
<comment type="similarity">
    <text evidence="1">Belongs to the SNU71 family.</text>
</comment>
<proteinExistence type="inferred from homology"/>
<feature type="domain" description="PWI" evidence="6">
    <location>
        <begin position="524"/>
        <end position="586"/>
    </location>
</feature>
<evidence type="ECO:0000256" key="2">
    <source>
        <dbReference type="ARBA" id="ARBA00014280"/>
    </source>
</evidence>
<evidence type="ECO:0000256" key="1">
    <source>
        <dbReference type="ARBA" id="ARBA00005544"/>
    </source>
</evidence>
<evidence type="ECO:0000256" key="4">
    <source>
        <dbReference type="ARBA" id="ARBA00025004"/>
    </source>
</evidence>
<keyword evidence="3" id="KW-0508">mRNA splicing</keyword>
<keyword evidence="8" id="KW-1185">Reference proteome</keyword>
<evidence type="ECO:0000256" key="5">
    <source>
        <dbReference type="SAM" id="MobiDB-lite"/>
    </source>
</evidence>
<dbReference type="RefSeq" id="XP_066827118.1">
    <property type="nucleotide sequence ID" value="XM_066971728.1"/>
</dbReference>
<feature type="region of interest" description="Disordered" evidence="5">
    <location>
        <begin position="439"/>
        <end position="496"/>
    </location>
</feature>
<keyword evidence="3" id="KW-0747">Spliceosome</keyword>
<evidence type="ECO:0000259" key="6">
    <source>
        <dbReference type="Pfam" id="PF01480"/>
    </source>
</evidence>
<evidence type="ECO:0000313" key="8">
    <source>
        <dbReference type="Proteomes" id="UP001497383"/>
    </source>
</evidence>
<dbReference type="Gene3D" id="1.20.1390.10">
    <property type="entry name" value="PWI domain"/>
    <property type="match status" value="1"/>
</dbReference>
<dbReference type="Pfam" id="PF01480">
    <property type="entry name" value="PWI"/>
    <property type="match status" value="1"/>
</dbReference>
<dbReference type="GeneID" id="92205376"/>
<accession>A0ABP0ZGI5</accession>
<protein>
    <recommendedName>
        <fullName evidence="2">U1 small nuclear ribonucleoprotein component SNU71</fullName>
    </recommendedName>
</protein>
<dbReference type="EMBL" id="OZ022405">
    <property type="protein sequence ID" value="CAK9435453.1"/>
    <property type="molecule type" value="Genomic_DNA"/>
</dbReference>
<feature type="region of interest" description="Disordered" evidence="5">
    <location>
        <begin position="323"/>
        <end position="343"/>
    </location>
</feature>
<name>A0ABP0ZGI5_9ASCO</name>
<feature type="compositionally biased region" description="Low complexity" evidence="5">
    <location>
        <begin position="473"/>
        <end position="487"/>
    </location>
</feature>
<organism evidence="7 8">
    <name type="scientific">Lodderomyces beijingensis</name>
    <dbReference type="NCBI Taxonomy" id="1775926"/>
    <lineage>
        <taxon>Eukaryota</taxon>
        <taxon>Fungi</taxon>
        <taxon>Dikarya</taxon>
        <taxon>Ascomycota</taxon>
        <taxon>Saccharomycotina</taxon>
        <taxon>Pichiomycetes</taxon>
        <taxon>Debaryomycetaceae</taxon>
        <taxon>Candida/Lodderomyces clade</taxon>
        <taxon>Lodderomyces</taxon>
    </lineage>
</organism>
<evidence type="ECO:0000256" key="3">
    <source>
        <dbReference type="ARBA" id="ARBA00022728"/>
    </source>
</evidence>
<gene>
    <name evidence="7" type="ORF">LODBEIA_P01800</name>
</gene>